<reference evidence="3 4" key="1">
    <citation type="submission" date="2023-03" db="EMBL/GenBank/DDBJ databases">
        <title>High-quality genome of Scylla paramamosain provides insights in environmental adaptation.</title>
        <authorList>
            <person name="Zhang L."/>
        </authorList>
    </citation>
    <scope>NUCLEOTIDE SEQUENCE [LARGE SCALE GENOMIC DNA]</scope>
    <source>
        <strain evidence="3">LZ_2023a</strain>
        <tissue evidence="3">Muscle</tissue>
    </source>
</reference>
<feature type="region of interest" description="Disordered" evidence="1">
    <location>
        <begin position="105"/>
        <end position="143"/>
    </location>
</feature>
<keyword evidence="4" id="KW-1185">Reference proteome</keyword>
<proteinExistence type="predicted"/>
<feature type="compositionally biased region" description="Basic residues" evidence="1">
    <location>
        <begin position="105"/>
        <end position="128"/>
    </location>
</feature>
<organism evidence="3 4">
    <name type="scientific">Scylla paramamosain</name>
    <name type="common">Mud crab</name>
    <dbReference type="NCBI Taxonomy" id="85552"/>
    <lineage>
        <taxon>Eukaryota</taxon>
        <taxon>Metazoa</taxon>
        <taxon>Ecdysozoa</taxon>
        <taxon>Arthropoda</taxon>
        <taxon>Crustacea</taxon>
        <taxon>Multicrustacea</taxon>
        <taxon>Malacostraca</taxon>
        <taxon>Eumalacostraca</taxon>
        <taxon>Eucarida</taxon>
        <taxon>Decapoda</taxon>
        <taxon>Pleocyemata</taxon>
        <taxon>Brachyura</taxon>
        <taxon>Eubrachyura</taxon>
        <taxon>Portunoidea</taxon>
        <taxon>Portunidae</taxon>
        <taxon>Portuninae</taxon>
        <taxon>Scylla</taxon>
    </lineage>
</organism>
<accession>A0AAW0U8J2</accession>
<evidence type="ECO:0000256" key="2">
    <source>
        <dbReference type="SAM" id="Phobius"/>
    </source>
</evidence>
<dbReference type="Proteomes" id="UP001487740">
    <property type="component" value="Unassembled WGS sequence"/>
</dbReference>
<protein>
    <submittedName>
        <fullName evidence="3">Uncharacterized protein</fullName>
    </submittedName>
</protein>
<keyword evidence="2" id="KW-0812">Transmembrane</keyword>
<feature type="region of interest" description="Disordered" evidence="1">
    <location>
        <begin position="46"/>
        <end position="68"/>
    </location>
</feature>
<comment type="caution">
    <text evidence="3">The sequence shown here is derived from an EMBL/GenBank/DDBJ whole genome shotgun (WGS) entry which is preliminary data.</text>
</comment>
<evidence type="ECO:0000256" key="1">
    <source>
        <dbReference type="SAM" id="MobiDB-lite"/>
    </source>
</evidence>
<feature type="transmembrane region" description="Helical" evidence="2">
    <location>
        <begin position="12"/>
        <end position="28"/>
    </location>
</feature>
<keyword evidence="2" id="KW-1133">Transmembrane helix</keyword>
<evidence type="ECO:0000313" key="3">
    <source>
        <dbReference type="EMBL" id="KAK8395583.1"/>
    </source>
</evidence>
<dbReference type="EMBL" id="JARAKH010000017">
    <property type="protein sequence ID" value="KAK8395583.1"/>
    <property type="molecule type" value="Genomic_DNA"/>
</dbReference>
<keyword evidence="2" id="KW-0472">Membrane</keyword>
<evidence type="ECO:0000313" key="4">
    <source>
        <dbReference type="Proteomes" id="UP001487740"/>
    </source>
</evidence>
<gene>
    <name evidence="3" type="ORF">O3P69_005587</name>
</gene>
<name>A0AAW0U8J2_SCYPA</name>
<sequence>MKGFGRALEINFLFLLVVALLVVLQLILQGSQRELLLQLKERGGEGEAAGEYPQHGPPPSSPLTFPDQDIHAAGDAKMVISDNGGGGGILAAPVVPNIRRSFPKRKAPYVRKAKNKKKKKNRKGKKQLARGVGGAEGTFVKGSGNIGVIEKSEKL</sequence>
<dbReference type="AlphaFoldDB" id="A0AAW0U8J2"/>